<name>A0A423WYF9_9PEZI</name>
<sequence>MALAHPRLIYGGSPIGEDYTTPEAVSDLLKLLKSLDIHEIDTAALYPATNMGASERLLGQVGAVAQGFAVDTKILVLSKDGNGTLEHEKIEKSVAASHERLQLHGQKLNILHCHAPDFTTPLKDQAASLDSLHKRGLFDKLGVSNFPLDMLTDFIEVCEREGYIKPTVYQGLYNLVCRGHEQLLPTLRKHGIVFNAHSPLAGGFLSGKLTSGDIKGTRFAKESIIGTFSRAQYDKKELHDAVNTLTETLEPVNISKIEAALRWISYHSQLGPDDGIILGASKPHYLVQNLEAIQKGPLPKEIVSAIESVWDALSAAQ</sequence>
<dbReference type="Proteomes" id="UP000283895">
    <property type="component" value="Unassembled WGS sequence"/>
</dbReference>
<dbReference type="InterPro" id="IPR036812">
    <property type="entry name" value="NAD(P)_OxRdtase_dom_sf"/>
</dbReference>
<dbReference type="PANTHER" id="PTHR43364:SF4">
    <property type="entry name" value="NAD(P)-LINKED OXIDOREDUCTASE SUPERFAMILY PROTEIN"/>
    <property type="match status" value="1"/>
</dbReference>
<gene>
    <name evidence="3" type="ORF">VMCG_03253</name>
</gene>
<dbReference type="SUPFAM" id="SSF51430">
    <property type="entry name" value="NAD(P)-linked oxidoreductase"/>
    <property type="match status" value="1"/>
</dbReference>
<accession>A0A423WYF9</accession>
<keyword evidence="1" id="KW-0560">Oxidoreductase</keyword>
<dbReference type="AlphaFoldDB" id="A0A423WYF9"/>
<evidence type="ECO:0000313" key="3">
    <source>
        <dbReference type="EMBL" id="ROW08500.1"/>
    </source>
</evidence>
<comment type="caution">
    <text evidence="3">The sequence shown here is derived from an EMBL/GenBank/DDBJ whole genome shotgun (WGS) entry which is preliminary data.</text>
</comment>
<dbReference type="InterPro" id="IPR050523">
    <property type="entry name" value="AKR_Detox_Biosynth"/>
</dbReference>
<dbReference type="InterPro" id="IPR023210">
    <property type="entry name" value="NADP_OxRdtase_dom"/>
</dbReference>
<proteinExistence type="predicted"/>
<dbReference type="EMBL" id="LKEA01000006">
    <property type="protein sequence ID" value="ROW08500.1"/>
    <property type="molecule type" value="Genomic_DNA"/>
</dbReference>
<dbReference type="Gene3D" id="3.20.20.100">
    <property type="entry name" value="NADP-dependent oxidoreductase domain"/>
    <property type="match status" value="1"/>
</dbReference>
<evidence type="ECO:0000256" key="1">
    <source>
        <dbReference type="ARBA" id="ARBA00023002"/>
    </source>
</evidence>
<dbReference type="OrthoDB" id="48988at2759"/>
<dbReference type="STRING" id="356882.A0A423WYF9"/>
<protein>
    <recommendedName>
        <fullName evidence="2">NADP-dependent oxidoreductase domain-containing protein</fullName>
    </recommendedName>
</protein>
<keyword evidence="4" id="KW-1185">Reference proteome</keyword>
<reference evidence="3 4" key="1">
    <citation type="submission" date="2015-09" db="EMBL/GenBank/DDBJ databases">
        <title>Host preference determinants of Valsa canker pathogens revealed by comparative genomics.</title>
        <authorList>
            <person name="Yin Z."/>
            <person name="Huang L."/>
        </authorList>
    </citation>
    <scope>NUCLEOTIDE SEQUENCE [LARGE SCALE GENOMIC DNA]</scope>
    <source>
        <strain evidence="3 4">03-1</strain>
    </source>
</reference>
<feature type="domain" description="NADP-dependent oxidoreductase" evidence="2">
    <location>
        <begin position="7"/>
        <end position="310"/>
    </location>
</feature>
<dbReference type="Pfam" id="PF00248">
    <property type="entry name" value="Aldo_ket_red"/>
    <property type="match status" value="1"/>
</dbReference>
<evidence type="ECO:0000259" key="2">
    <source>
        <dbReference type="Pfam" id="PF00248"/>
    </source>
</evidence>
<organism evidence="3 4">
    <name type="scientific">Cytospora schulzeri</name>
    <dbReference type="NCBI Taxonomy" id="448051"/>
    <lineage>
        <taxon>Eukaryota</taxon>
        <taxon>Fungi</taxon>
        <taxon>Dikarya</taxon>
        <taxon>Ascomycota</taxon>
        <taxon>Pezizomycotina</taxon>
        <taxon>Sordariomycetes</taxon>
        <taxon>Sordariomycetidae</taxon>
        <taxon>Diaporthales</taxon>
        <taxon>Cytosporaceae</taxon>
        <taxon>Cytospora</taxon>
    </lineage>
</organism>
<dbReference type="GO" id="GO:0016491">
    <property type="term" value="F:oxidoreductase activity"/>
    <property type="evidence" value="ECO:0007669"/>
    <property type="project" value="UniProtKB-KW"/>
</dbReference>
<evidence type="ECO:0000313" key="4">
    <source>
        <dbReference type="Proteomes" id="UP000283895"/>
    </source>
</evidence>
<dbReference type="PANTHER" id="PTHR43364">
    <property type="entry name" value="NADH-SPECIFIC METHYLGLYOXAL REDUCTASE-RELATED"/>
    <property type="match status" value="1"/>
</dbReference>